<dbReference type="Pfam" id="PF06834">
    <property type="entry name" value="TraU"/>
    <property type="match status" value="1"/>
</dbReference>
<name>A0A7X6IBC9_9BACT</name>
<feature type="compositionally biased region" description="Low complexity" evidence="1">
    <location>
        <begin position="1"/>
        <end position="11"/>
    </location>
</feature>
<dbReference type="EMBL" id="VTOW01000002">
    <property type="protein sequence ID" value="NKE71274.1"/>
    <property type="molecule type" value="Genomic_DNA"/>
</dbReference>
<gene>
    <name evidence="2" type="ORF">MNODULE_11050</name>
</gene>
<dbReference type="Proteomes" id="UP000534783">
    <property type="component" value="Unassembled WGS sequence"/>
</dbReference>
<organism evidence="2 3">
    <name type="scientific">Candidatus Manganitrophus noduliformans</name>
    <dbReference type="NCBI Taxonomy" id="2606439"/>
    <lineage>
        <taxon>Bacteria</taxon>
        <taxon>Pseudomonadati</taxon>
        <taxon>Nitrospirota</taxon>
        <taxon>Nitrospiria</taxon>
        <taxon>Candidatus Troglogloeales</taxon>
        <taxon>Candidatus Manganitrophaceae</taxon>
        <taxon>Candidatus Manganitrophus</taxon>
    </lineage>
</organism>
<proteinExistence type="predicted"/>
<sequence length="365" mass="39630">MPTGRSSTGSGSKRRRLSSSSGAKRWRRRRLGLRDLLRFVIIIGFFSFSRADAAPAGVPLNPVTDICWNCVFPIRIGGVTVIPGDVPDTPDLSRLPVCVCPIPVPPFLRSGIPVSYWEPARFVETVKNPFYFPSLGAGMPNLVAPGFLAGTHSQIASGNQIDTSTFAQAHWFIFPVWTLLELLTDFVCLEESGFDVTYLSEVDPLWNNDILSLIMSPEALLFANPVAQMSCVADSVAANGGLPISALYWCMGSWGSAYPLTGHVNDDNYVQANAAIAARMIYKMGRMGALHDTAVNLCAAVPTPIWVKQNYRLHAAKPVRDVTCSPIGRSSLIWGAGNNPPFSAGGNSSDNFLWMIFRKRACCAA</sequence>
<evidence type="ECO:0000256" key="1">
    <source>
        <dbReference type="SAM" id="MobiDB-lite"/>
    </source>
</evidence>
<comment type="caution">
    <text evidence="2">The sequence shown here is derived from an EMBL/GenBank/DDBJ whole genome shotgun (WGS) entry which is preliminary data.</text>
</comment>
<protein>
    <submittedName>
        <fullName evidence="2">Conjugal transfer protein TraU</fullName>
    </submittedName>
</protein>
<evidence type="ECO:0000313" key="2">
    <source>
        <dbReference type="EMBL" id="NKE71274.1"/>
    </source>
</evidence>
<feature type="region of interest" description="Disordered" evidence="1">
    <location>
        <begin position="1"/>
        <end position="23"/>
    </location>
</feature>
<accession>A0A7X6IBC9</accession>
<reference evidence="2 3" key="1">
    <citation type="journal article" date="2020" name="Nature">
        <title>Bacterial chemolithoautotrophy via manganese oxidation.</title>
        <authorList>
            <person name="Yu H."/>
            <person name="Leadbetter J.R."/>
        </authorList>
    </citation>
    <scope>NUCLEOTIDE SEQUENCE [LARGE SCALE GENOMIC DNA]</scope>
    <source>
        <strain evidence="2 3">Mn-1</strain>
    </source>
</reference>
<keyword evidence="3" id="KW-1185">Reference proteome</keyword>
<evidence type="ECO:0000313" key="3">
    <source>
        <dbReference type="Proteomes" id="UP000534783"/>
    </source>
</evidence>
<dbReference type="InterPro" id="IPR009649">
    <property type="entry name" value="TraU"/>
</dbReference>
<dbReference type="AlphaFoldDB" id="A0A7X6IBC9"/>